<dbReference type="GO" id="GO:0019843">
    <property type="term" value="F:rRNA binding"/>
    <property type="evidence" value="ECO:0007669"/>
    <property type="project" value="UniProtKB-UniRule"/>
</dbReference>
<dbReference type="eggNOG" id="COG0261">
    <property type="taxonomic scope" value="Bacteria"/>
</dbReference>
<dbReference type="InterPro" id="IPR018258">
    <property type="entry name" value="Ribosomal_bL21_CS"/>
</dbReference>
<dbReference type="STRING" id="584708.Apau_1462"/>
<keyword evidence="2 6" id="KW-0699">rRNA-binding</keyword>
<dbReference type="PANTHER" id="PTHR21349:SF0">
    <property type="entry name" value="LARGE RIBOSOMAL SUBUNIT PROTEIN BL21M"/>
    <property type="match status" value="1"/>
</dbReference>
<comment type="similarity">
    <text evidence="1 6 7">Belongs to the bacterial ribosomal protein bL21 family.</text>
</comment>
<dbReference type="HOGENOM" id="CLU_061463_3_2_0"/>
<keyword evidence="4 6" id="KW-0689">Ribosomal protein</keyword>
<dbReference type="GO" id="GO:0005840">
    <property type="term" value="C:ribosome"/>
    <property type="evidence" value="ECO:0007669"/>
    <property type="project" value="UniProtKB-KW"/>
</dbReference>
<keyword evidence="5 6" id="KW-0687">Ribonucleoprotein</keyword>
<organism evidence="8 9">
    <name type="scientific">Aminomonas paucivorans DSM 12260</name>
    <dbReference type="NCBI Taxonomy" id="584708"/>
    <lineage>
        <taxon>Bacteria</taxon>
        <taxon>Thermotogati</taxon>
        <taxon>Synergistota</taxon>
        <taxon>Synergistia</taxon>
        <taxon>Synergistales</taxon>
        <taxon>Synergistaceae</taxon>
        <taxon>Aminomonas</taxon>
    </lineage>
</organism>
<dbReference type="PaxDb" id="584708-Apau_1462"/>
<dbReference type="NCBIfam" id="TIGR00061">
    <property type="entry name" value="L21"/>
    <property type="match status" value="1"/>
</dbReference>
<dbReference type="PROSITE" id="PS01169">
    <property type="entry name" value="RIBOSOMAL_L21"/>
    <property type="match status" value="1"/>
</dbReference>
<dbReference type="GO" id="GO:0006412">
    <property type="term" value="P:translation"/>
    <property type="evidence" value="ECO:0007669"/>
    <property type="project" value="UniProtKB-UniRule"/>
</dbReference>
<sequence length="103" mass="11809">MYAIVEAGGKQYRVQSGDRIRVEQLHVEPGSLVELDRVLLVGKDDAPLVGDPYVSGASVTAKVRNHGKEDKVIVFKYRRKKNYRRFRGHRQPYTELVIEDIRA</sequence>
<evidence type="ECO:0000256" key="1">
    <source>
        <dbReference type="ARBA" id="ARBA00008563"/>
    </source>
</evidence>
<reference evidence="8 9" key="1">
    <citation type="journal article" date="2010" name="Stand. Genomic Sci.">
        <title>Non-contiguous finished genome sequence of Aminomonas paucivorans type strain (GLU-3).</title>
        <authorList>
            <person name="Pitluck S."/>
            <person name="Yasawong M."/>
            <person name="Held B."/>
            <person name="Lapidus A."/>
            <person name="Nolan M."/>
            <person name="Copeland A."/>
            <person name="Lucas S."/>
            <person name="Del Rio T.G."/>
            <person name="Tice H."/>
            <person name="Cheng J.F."/>
            <person name="Chertkov O."/>
            <person name="Goodwin L."/>
            <person name="Tapia R."/>
            <person name="Han C."/>
            <person name="Liolios K."/>
            <person name="Ivanova N."/>
            <person name="Mavromatis K."/>
            <person name="Ovchinnikova G."/>
            <person name="Pati A."/>
            <person name="Chen A."/>
            <person name="Palaniappan K."/>
            <person name="Land M."/>
            <person name="Hauser L."/>
            <person name="Chang Y.J."/>
            <person name="Jeffries C.D."/>
            <person name="Pukall R."/>
            <person name="Spring S."/>
            <person name="Rohde M."/>
            <person name="Sikorski J."/>
            <person name="Goker M."/>
            <person name="Woyke T."/>
            <person name="Bristow J."/>
            <person name="Eisen J.A."/>
            <person name="Markowitz V."/>
            <person name="Hugenholtz P."/>
            <person name="Kyrpides N.C."/>
            <person name="Klenk H.P."/>
        </authorList>
    </citation>
    <scope>NUCLEOTIDE SEQUENCE [LARGE SCALE GENOMIC DNA]</scope>
    <source>
        <strain evidence="8 9">DSM 12260</strain>
    </source>
</reference>
<protein>
    <recommendedName>
        <fullName evidence="6">Large ribosomal subunit protein bL21</fullName>
    </recommendedName>
</protein>
<evidence type="ECO:0000313" key="9">
    <source>
        <dbReference type="Proteomes" id="UP000005096"/>
    </source>
</evidence>
<name>E3D0R0_9BACT</name>
<dbReference type="GO" id="GO:1990904">
    <property type="term" value="C:ribonucleoprotein complex"/>
    <property type="evidence" value="ECO:0007669"/>
    <property type="project" value="UniProtKB-KW"/>
</dbReference>
<evidence type="ECO:0000256" key="5">
    <source>
        <dbReference type="ARBA" id="ARBA00023274"/>
    </source>
</evidence>
<proteinExistence type="inferred from homology"/>
<gene>
    <name evidence="6" type="primary">rplU</name>
    <name evidence="8" type="ORF">Apau_1462</name>
</gene>
<dbReference type="HAMAP" id="MF_01363">
    <property type="entry name" value="Ribosomal_bL21"/>
    <property type="match status" value="1"/>
</dbReference>
<dbReference type="Proteomes" id="UP000005096">
    <property type="component" value="Chromosome"/>
</dbReference>
<dbReference type="AlphaFoldDB" id="E3D0R0"/>
<dbReference type="PANTHER" id="PTHR21349">
    <property type="entry name" value="50S RIBOSOMAL PROTEIN L21"/>
    <property type="match status" value="1"/>
</dbReference>
<accession>E3D0R0</accession>
<keyword evidence="3 6" id="KW-0694">RNA-binding</keyword>
<dbReference type="InterPro" id="IPR036164">
    <property type="entry name" value="bL21-like_sf"/>
</dbReference>
<evidence type="ECO:0000256" key="7">
    <source>
        <dbReference type="RuleBase" id="RU000562"/>
    </source>
</evidence>
<evidence type="ECO:0000256" key="6">
    <source>
        <dbReference type="HAMAP-Rule" id="MF_01363"/>
    </source>
</evidence>
<dbReference type="SUPFAM" id="SSF141091">
    <property type="entry name" value="L21p-like"/>
    <property type="match status" value="1"/>
</dbReference>
<comment type="function">
    <text evidence="6 7">This protein binds to 23S rRNA in the presence of protein L20.</text>
</comment>
<dbReference type="Pfam" id="PF00829">
    <property type="entry name" value="Ribosomal_L21p"/>
    <property type="match status" value="1"/>
</dbReference>
<evidence type="ECO:0000256" key="2">
    <source>
        <dbReference type="ARBA" id="ARBA00022730"/>
    </source>
</evidence>
<dbReference type="InterPro" id="IPR001787">
    <property type="entry name" value="Ribosomal_bL21"/>
</dbReference>
<evidence type="ECO:0000256" key="3">
    <source>
        <dbReference type="ARBA" id="ARBA00022884"/>
    </source>
</evidence>
<dbReference type="InterPro" id="IPR028909">
    <property type="entry name" value="bL21-like"/>
</dbReference>
<comment type="subunit">
    <text evidence="6">Part of the 50S ribosomal subunit. Contacts protein L20.</text>
</comment>
<dbReference type="GO" id="GO:0003735">
    <property type="term" value="F:structural constituent of ribosome"/>
    <property type="evidence" value="ECO:0007669"/>
    <property type="project" value="InterPro"/>
</dbReference>
<evidence type="ECO:0000256" key="4">
    <source>
        <dbReference type="ARBA" id="ARBA00022980"/>
    </source>
</evidence>
<evidence type="ECO:0000313" key="8">
    <source>
        <dbReference type="EMBL" id="EFQ23881.1"/>
    </source>
</evidence>
<dbReference type="OrthoDB" id="9813334at2"/>
<dbReference type="GO" id="GO:0005737">
    <property type="term" value="C:cytoplasm"/>
    <property type="evidence" value="ECO:0007669"/>
    <property type="project" value="UniProtKB-ARBA"/>
</dbReference>
<keyword evidence="9" id="KW-1185">Reference proteome</keyword>
<dbReference type="RefSeq" id="WP_006301085.1">
    <property type="nucleotide sequence ID" value="NZ_CM001022.1"/>
</dbReference>
<dbReference type="EMBL" id="CM001022">
    <property type="protein sequence ID" value="EFQ23881.1"/>
    <property type="molecule type" value="Genomic_DNA"/>
</dbReference>